<name>A0A2P2QTX9_RHIMU</name>
<accession>A0A2P2QTX9</accession>
<evidence type="ECO:0000313" key="1">
    <source>
        <dbReference type="EMBL" id="MBX70446.1"/>
    </source>
</evidence>
<sequence length="109" mass="12242">MRTFLILPPRVTISARSVFKWRDFNVSIRSGRRSDRSSQHKDALKINCPSLEHSPESTVISSASDGKESRPGICEVCCFSSLTLWTTFARSEALSVLELQGRRVLSLSR</sequence>
<dbReference type="EMBL" id="GGEC01089962">
    <property type="protein sequence ID" value="MBX70446.1"/>
    <property type="molecule type" value="Transcribed_RNA"/>
</dbReference>
<proteinExistence type="predicted"/>
<reference evidence="1" key="1">
    <citation type="submission" date="2018-02" db="EMBL/GenBank/DDBJ databases">
        <title>Rhizophora mucronata_Transcriptome.</title>
        <authorList>
            <person name="Meera S.P."/>
            <person name="Sreeshan A."/>
            <person name="Augustine A."/>
        </authorList>
    </citation>
    <scope>NUCLEOTIDE SEQUENCE</scope>
    <source>
        <tissue evidence="1">Leaf</tissue>
    </source>
</reference>
<organism evidence="1">
    <name type="scientific">Rhizophora mucronata</name>
    <name type="common">Asiatic mangrove</name>
    <dbReference type="NCBI Taxonomy" id="61149"/>
    <lineage>
        <taxon>Eukaryota</taxon>
        <taxon>Viridiplantae</taxon>
        <taxon>Streptophyta</taxon>
        <taxon>Embryophyta</taxon>
        <taxon>Tracheophyta</taxon>
        <taxon>Spermatophyta</taxon>
        <taxon>Magnoliopsida</taxon>
        <taxon>eudicotyledons</taxon>
        <taxon>Gunneridae</taxon>
        <taxon>Pentapetalae</taxon>
        <taxon>rosids</taxon>
        <taxon>fabids</taxon>
        <taxon>Malpighiales</taxon>
        <taxon>Rhizophoraceae</taxon>
        <taxon>Rhizophora</taxon>
    </lineage>
</organism>
<dbReference type="AlphaFoldDB" id="A0A2P2QTX9"/>
<protein>
    <submittedName>
        <fullName evidence="1">Uncharacterized protein</fullName>
    </submittedName>
</protein>